<dbReference type="GeneID" id="28770181"/>
<dbReference type="RefSeq" id="XP_018038555.1">
    <property type="nucleotide sequence ID" value="XM_018186695.1"/>
</dbReference>
<dbReference type="Proteomes" id="UP000077069">
    <property type="component" value="Unassembled WGS sequence"/>
</dbReference>
<gene>
    <name evidence="1" type="ORF">CC84DRAFT_562220</name>
</gene>
<accession>A0A177CMT0</accession>
<protein>
    <submittedName>
        <fullName evidence="1">Uncharacterized protein</fullName>
    </submittedName>
</protein>
<evidence type="ECO:0000313" key="1">
    <source>
        <dbReference type="EMBL" id="OAG08190.1"/>
    </source>
</evidence>
<dbReference type="AlphaFoldDB" id="A0A177CMT0"/>
<reference evidence="1 2" key="1">
    <citation type="submission" date="2016-05" db="EMBL/GenBank/DDBJ databases">
        <title>Comparative analysis of secretome profiles of manganese(II)-oxidizing ascomycete fungi.</title>
        <authorList>
            <consortium name="DOE Joint Genome Institute"/>
            <person name="Zeiner C.A."/>
            <person name="Purvine S.O."/>
            <person name="Zink E.M."/>
            <person name="Wu S."/>
            <person name="Pasa-Tolic L."/>
            <person name="Chaput D.L."/>
            <person name="Haridas S."/>
            <person name="Grigoriev I.V."/>
            <person name="Santelli C.M."/>
            <person name="Hansel C.M."/>
        </authorList>
    </citation>
    <scope>NUCLEOTIDE SEQUENCE [LARGE SCALE GENOMIC DNA]</scope>
    <source>
        <strain evidence="1 2">AP3s5-JAC2a</strain>
    </source>
</reference>
<dbReference type="InParanoid" id="A0A177CMT0"/>
<keyword evidence="2" id="KW-1185">Reference proteome</keyword>
<dbReference type="EMBL" id="KV441550">
    <property type="protein sequence ID" value="OAG08190.1"/>
    <property type="molecule type" value="Genomic_DNA"/>
</dbReference>
<name>A0A177CMT0_9PLEO</name>
<sequence>MRLCRRACTPAGRCRRYPGCWESGGLRARAWSVSALAVRLASARQDIRPYAQSTRGLERPRRHLAASPPFLRPTWRDELQKCPSVLRRAATAVTRRM</sequence>
<proteinExistence type="predicted"/>
<organism evidence="1 2">
    <name type="scientific">Paraphaeosphaeria sporulosa</name>
    <dbReference type="NCBI Taxonomy" id="1460663"/>
    <lineage>
        <taxon>Eukaryota</taxon>
        <taxon>Fungi</taxon>
        <taxon>Dikarya</taxon>
        <taxon>Ascomycota</taxon>
        <taxon>Pezizomycotina</taxon>
        <taxon>Dothideomycetes</taxon>
        <taxon>Pleosporomycetidae</taxon>
        <taxon>Pleosporales</taxon>
        <taxon>Massarineae</taxon>
        <taxon>Didymosphaeriaceae</taxon>
        <taxon>Paraphaeosphaeria</taxon>
    </lineage>
</organism>
<evidence type="ECO:0000313" key="2">
    <source>
        <dbReference type="Proteomes" id="UP000077069"/>
    </source>
</evidence>